<keyword evidence="9" id="KW-0328">Glycosyltransferase</keyword>
<keyword evidence="9" id="KW-0449">Lipoprotein</keyword>
<protein>
    <recommendedName>
        <fullName evidence="7">Phosphatidylglycerol--prolipoprotein diacylglyceryl transferase</fullName>
        <ecNumber evidence="7">2.5.1.145</ecNumber>
    </recommendedName>
</protein>
<evidence type="ECO:0000256" key="5">
    <source>
        <dbReference type="ARBA" id="ARBA00022989"/>
    </source>
</evidence>
<keyword evidence="5 7" id="KW-1133">Transmembrane helix</keyword>
<feature type="transmembrane region" description="Helical" evidence="7">
    <location>
        <begin position="237"/>
        <end position="258"/>
    </location>
</feature>
<dbReference type="PROSITE" id="PS01311">
    <property type="entry name" value="LGT"/>
    <property type="match status" value="1"/>
</dbReference>
<dbReference type="InterPro" id="IPR001640">
    <property type="entry name" value="Lgt"/>
</dbReference>
<feature type="transmembrane region" description="Helical" evidence="7">
    <location>
        <begin position="205"/>
        <end position="225"/>
    </location>
</feature>
<dbReference type="PANTHER" id="PTHR30589:SF0">
    <property type="entry name" value="PHOSPHATIDYLGLYCEROL--PROLIPOPROTEIN DIACYLGLYCERYL TRANSFERASE"/>
    <property type="match status" value="1"/>
</dbReference>
<feature type="transmembrane region" description="Helical" evidence="7">
    <location>
        <begin position="182"/>
        <end position="200"/>
    </location>
</feature>
<dbReference type="HAMAP" id="MF_01147">
    <property type="entry name" value="Lgt"/>
    <property type="match status" value="1"/>
</dbReference>
<dbReference type="GO" id="GO:0005886">
    <property type="term" value="C:plasma membrane"/>
    <property type="evidence" value="ECO:0007669"/>
    <property type="project" value="UniProtKB-SubCell"/>
</dbReference>
<comment type="subcellular location">
    <subcellularLocation>
        <location evidence="7">Cell membrane</location>
        <topology evidence="7">Multi-pass membrane protein</topology>
    </subcellularLocation>
</comment>
<gene>
    <name evidence="7" type="primary">lgt</name>
    <name evidence="9" type="ORF">GMD78_12010</name>
</gene>
<name>A0A6N8FMW5_9BACI</name>
<feature type="compositionally biased region" description="Basic residues" evidence="8">
    <location>
        <begin position="275"/>
        <end position="290"/>
    </location>
</feature>
<dbReference type="Proteomes" id="UP000469125">
    <property type="component" value="Unassembled WGS sequence"/>
</dbReference>
<evidence type="ECO:0000256" key="6">
    <source>
        <dbReference type="ARBA" id="ARBA00023136"/>
    </source>
</evidence>
<dbReference type="GO" id="GO:0042158">
    <property type="term" value="P:lipoprotein biosynthetic process"/>
    <property type="evidence" value="ECO:0007669"/>
    <property type="project" value="UniProtKB-UniRule"/>
</dbReference>
<keyword evidence="4 7" id="KW-0812">Transmembrane</keyword>
<keyword evidence="3 7" id="KW-0808">Transferase</keyword>
<keyword evidence="6 7" id="KW-0472">Membrane</keyword>
<evidence type="ECO:0000256" key="4">
    <source>
        <dbReference type="ARBA" id="ARBA00022692"/>
    </source>
</evidence>
<sequence>MSCDAPTLDRVFLQIGSLSIYWYGVIIATGAFLALWLVTREADRLGLKKDLMVDLVVFAIPIAILSARIYYVVFEWDRYVGGPWWKVFAVWEGGIAIHGALIGAVLTAIVFARVRKVSFWKLVDIAAPGLILGQAIGRWGNFMNQEAHGGPISESTYNSFHQYLPDFIMNQMCIDGVMYHPTFLYESVWNFLVLGLLLVLRRKNLLRGEVFLTYLMSYSVGRFFIEGMRTDSLYGGGLRAAQVISILLIVGAILLIIYRRKTVKERYNDLEPNNKKKGSKKTNKSSKKKK</sequence>
<feature type="transmembrane region" description="Helical" evidence="7">
    <location>
        <begin position="93"/>
        <end position="112"/>
    </location>
</feature>
<reference evidence="9 10" key="1">
    <citation type="submission" date="2019-11" db="EMBL/GenBank/DDBJ databases">
        <authorList>
            <person name="Li X."/>
        </authorList>
    </citation>
    <scope>NUCLEOTIDE SEQUENCE [LARGE SCALE GENOMIC DNA]</scope>
    <source>
        <strain evidence="9 10">L9</strain>
    </source>
</reference>
<evidence type="ECO:0000256" key="2">
    <source>
        <dbReference type="ARBA" id="ARBA00022475"/>
    </source>
</evidence>
<comment type="catalytic activity">
    <reaction evidence="7">
        <text>L-cysteinyl-[prolipoprotein] + a 1,2-diacyl-sn-glycero-3-phospho-(1'-sn-glycerol) = an S-1,2-diacyl-sn-glyceryl-L-cysteinyl-[prolipoprotein] + sn-glycerol 1-phosphate + H(+)</text>
        <dbReference type="Rhea" id="RHEA:56712"/>
        <dbReference type="Rhea" id="RHEA-COMP:14679"/>
        <dbReference type="Rhea" id="RHEA-COMP:14680"/>
        <dbReference type="ChEBI" id="CHEBI:15378"/>
        <dbReference type="ChEBI" id="CHEBI:29950"/>
        <dbReference type="ChEBI" id="CHEBI:57685"/>
        <dbReference type="ChEBI" id="CHEBI:64716"/>
        <dbReference type="ChEBI" id="CHEBI:140658"/>
        <dbReference type="EC" id="2.5.1.145"/>
    </reaction>
</comment>
<evidence type="ECO:0000256" key="7">
    <source>
        <dbReference type="HAMAP-Rule" id="MF_01147"/>
    </source>
</evidence>
<evidence type="ECO:0000313" key="9">
    <source>
        <dbReference type="EMBL" id="MUK89099.1"/>
    </source>
</evidence>
<comment type="function">
    <text evidence="7">Catalyzes the transfer of the diacylglyceryl group from phosphatidylglycerol to the sulfhydryl group of the N-terminal cysteine of a prolipoprotein, the first step in the formation of mature lipoproteins.</text>
</comment>
<dbReference type="Pfam" id="PF01790">
    <property type="entry name" value="LGT"/>
    <property type="match status" value="1"/>
</dbReference>
<comment type="caution">
    <text evidence="9">The sequence shown here is derived from an EMBL/GenBank/DDBJ whole genome shotgun (WGS) entry which is preliminary data.</text>
</comment>
<organism evidence="9 10">
    <name type="scientific">Ornithinibacillus caprae</name>
    <dbReference type="NCBI Taxonomy" id="2678566"/>
    <lineage>
        <taxon>Bacteria</taxon>
        <taxon>Bacillati</taxon>
        <taxon>Bacillota</taxon>
        <taxon>Bacilli</taxon>
        <taxon>Bacillales</taxon>
        <taxon>Bacillaceae</taxon>
        <taxon>Ornithinibacillus</taxon>
    </lineage>
</organism>
<evidence type="ECO:0000256" key="3">
    <source>
        <dbReference type="ARBA" id="ARBA00022679"/>
    </source>
</evidence>
<comment type="similarity">
    <text evidence="1 7">Belongs to the Lgt family.</text>
</comment>
<evidence type="ECO:0000256" key="1">
    <source>
        <dbReference type="ARBA" id="ARBA00007150"/>
    </source>
</evidence>
<feature type="binding site" evidence="7">
    <location>
        <position position="138"/>
    </location>
    <ligand>
        <name>a 1,2-diacyl-sn-glycero-3-phospho-(1'-sn-glycerol)</name>
        <dbReference type="ChEBI" id="CHEBI:64716"/>
    </ligand>
</feature>
<dbReference type="EC" id="2.5.1.145" evidence="7"/>
<keyword evidence="10" id="KW-1185">Reference proteome</keyword>
<feature type="transmembrane region" description="Helical" evidence="7">
    <location>
        <begin position="20"/>
        <end position="39"/>
    </location>
</feature>
<accession>A0A6N8FMW5</accession>
<evidence type="ECO:0000313" key="10">
    <source>
        <dbReference type="Proteomes" id="UP000469125"/>
    </source>
</evidence>
<dbReference type="AlphaFoldDB" id="A0A6N8FMW5"/>
<evidence type="ECO:0000256" key="8">
    <source>
        <dbReference type="SAM" id="MobiDB-lite"/>
    </source>
</evidence>
<dbReference type="RefSeq" id="WP_155669079.1">
    <property type="nucleotide sequence ID" value="NZ_WOCA01000009.1"/>
</dbReference>
<dbReference type="GO" id="GO:0008961">
    <property type="term" value="F:phosphatidylglycerol-prolipoprotein diacylglyceryl transferase activity"/>
    <property type="evidence" value="ECO:0007669"/>
    <property type="project" value="UniProtKB-UniRule"/>
</dbReference>
<feature type="transmembrane region" description="Helical" evidence="7">
    <location>
        <begin position="119"/>
        <end position="137"/>
    </location>
</feature>
<dbReference type="EMBL" id="WOCA01000009">
    <property type="protein sequence ID" value="MUK89099.1"/>
    <property type="molecule type" value="Genomic_DNA"/>
</dbReference>
<dbReference type="UniPathway" id="UPA00664"/>
<keyword evidence="2 7" id="KW-1003">Cell membrane</keyword>
<proteinExistence type="inferred from homology"/>
<feature type="transmembrane region" description="Helical" evidence="7">
    <location>
        <begin position="51"/>
        <end position="73"/>
    </location>
</feature>
<dbReference type="NCBIfam" id="TIGR00544">
    <property type="entry name" value="lgt"/>
    <property type="match status" value="1"/>
</dbReference>
<comment type="pathway">
    <text evidence="7">Protein modification; lipoprotein biosynthesis (diacylglyceryl transfer).</text>
</comment>
<dbReference type="PANTHER" id="PTHR30589">
    <property type="entry name" value="PROLIPOPROTEIN DIACYLGLYCERYL TRANSFERASE"/>
    <property type="match status" value="1"/>
</dbReference>
<feature type="region of interest" description="Disordered" evidence="8">
    <location>
        <begin position="269"/>
        <end position="290"/>
    </location>
</feature>